<evidence type="ECO:0000256" key="1">
    <source>
        <dbReference type="SAM" id="Phobius"/>
    </source>
</evidence>
<protein>
    <submittedName>
        <fullName evidence="2">Uncharacterized protein</fullName>
    </submittedName>
</protein>
<keyword evidence="1" id="KW-1133">Transmembrane helix</keyword>
<sequence>MHLSQSKIPPKMFGMFGSGIKNLGFTNKLGPSKTLIPNLFALTCFTIIRFRLFYMIIEIL</sequence>
<dbReference type="Proteomes" id="UP000276133">
    <property type="component" value="Unassembled WGS sequence"/>
</dbReference>
<accession>A0A3M7T8K4</accession>
<dbReference type="EMBL" id="REGN01000126">
    <property type="protein sequence ID" value="RNA44285.1"/>
    <property type="molecule type" value="Genomic_DNA"/>
</dbReference>
<keyword evidence="1" id="KW-0812">Transmembrane</keyword>
<feature type="transmembrane region" description="Helical" evidence="1">
    <location>
        <begin position="35"/>
        <end position="57"/>
    </location>
</feature>
<comment type="caution">
    <text evidence="2">The sequence shown here is derived from an EMBL/GenBank/DDBJ whole genome shotgun (WGS) entry which is preliminary data.</text>
</comment>
<organism evidence="2 3">
    <name type="scientific">Brachionus plicatilis</name>
    <name type="common">Marine rotifer</name>
    <name type="synonym">Brachionus muelleri</name>
    <dbReference type="NCBI Taxonomy" id="10195"/>
    <lineage>
        <taxon>Eukaryota</taxon>
        <taxon>Metazoa</taxon>
        <taxon>Spiralia</taxon>
        <taxon>Gnathifera</taxon>
        <taxon>Rotifera</taxon>
        <taxon>Eurotatoria</taxon>
        <taxon>Monogononta</taxon>
        <taxon>Pseudotrocha</taxon>
        <taxon>Ploima</taxon>
        <taxon>Brachionidae</taxon>
        <taxon>Brachionus</taxon>
    </lineage>
</organism>
<evidence type="ECO:0000313" key="2">
    <source>
        <dbReference type="EMBL" id="RNA44285.1"/>
    </source>
</evidence>
<proteinExistence type="predicted"/>
<evidence type="ECO:0000313" key="3">
    <source>
        <dbReference type="Proteomes" id="UP000276133"/>
    </source>
</evidence>
<reference evidence="2 3" key="1">
    <citation type="journal article" date="2018" name="Sci. Rep.">
        <title>Genomic signatures of local adaptation to the degree of environmental predictability in rotifers.</title>
        <authorList>
            <person name="Franch-Gras L."/>
            <person name="Hahn C."/>
            <person name="Garcia-Roger E.M."/>
            <person name="Carmona M.J."/>
            <person name="Serra M."/>
            <person name="Gomez A."/>
        </authorList>
    </citation>
    <scope>NUCLEOTIDE SEQUENCE [LARGE SCALE GENOMIC DNA]</scope>
    <source>
        <strain evidence="2">HYR1</strain>
    </source>
</reference>
<keyword evidence="3" id="KW-1185">Reference proteome</keyword>
<gene>
    <name evidence="2" type="ORF">BpHYR1_010562</name>
</gene>
<keyword evidence="1" id="KW-0472">Membrane</keyword>
<dbReference type="AlphaFoldDB" id="A0A3M7T8K4"/>
<name>A0A3M7T8K4_BRAPC</name>